<sequence>MDATAVTDRCLQDLLTRMTTEVLITTDTAEKRAIRTIKKKLHDRLYQRKTRAKREQHIRSLEHDVQSLNIKVEQLYRYLRRREMAMTNAGTQSRQHPQYLIGSLQDHARSIVMQFFSVYENGYSLPLARLQERFLRSIMATDVEGVSIRGIEAFVEQWRLYGQNFALCVLEPQAWKTQNIGDQSVMVEVEIMLYFRCHRQTINTLFPSLKSGQVDPELVQPLVTGTTTVMGTYTFVVDHTGYVDSLNVNLQLMETLRRVLGSLENVAQLTQDSRIELSSGIIAVV</sequence>
<comment type="caution">
    <text evidence="1">The sequence shown here is derived from an EMBL/GenBank/DDBJ whole genome shotgun (WGS) entry which is preliminary data.</text>
</comment>
<organism evidence="1 2">
    <name type="scientific">Phytophthora megakarya</name>
    <dbReference type="NCBI Taxonomy" id="4795"/>
    <lineage>
        <taxon>Eukaryota</taxon>
        <taxon>Sar</taxon>
        <taxon>Stramenopiles</taxon>
        <taxon>Oomycota</taxon>
        <taxon>Peronosporomycetes</taxon>
        <taxon>Peronosporales</taxon>
        <taxon>Peronosporaceae</taxon>
        <taxon>Phytophthora</taxon>
    </lineage>
</organism>
<reference evidence="2" key="1">
    <citation type="submission" date="2017-03" db="EMBL/GenBank/DDBJ databases">
        <title>Phytopthora megakarya and P. palmivora, two closely related causual agents of cacao black pod achieved similar genome size and gene model numbers by different mechanisms.</title>
        <authorList>
            <person name="Ali S."/>
            <person name="Shao J."/>
            <person name="Larry D.J."/>
            <person name="Kronmiller B."/>
            <person name="Shen D."/>
            <person name="Strem M.D."/>
            <person name="Melnick R.L."/>
            <person name="Guiltinan M.J."/>
            <person name="Tyler B.M."/>
            <person name="Meinhardt L.W."/>
            <person name="Bailey B.A."/>
        </authorList>
    </citation>
    <scope>NUCLEOTIDE SEQUENCE [LARGE SCALE GENOMIC DNA]</scope>
    <source>
        <strain evidence="2">zdho120</strain>
    </source>
</reference>
<dbReference type="OrthoDB" id="120090at2759"/>
<proteinExistence type="predicted"/>
<dbReference type="AlphaFoldDB" id="A0A225W301"/>
<name>A0A225W301_9STRA</name>
<accession>A0A225W301</accession>
<protein>
    <recommendedName>
        <fullName evidence="3">Bzip transcription factor</fullName>
    </recommendedName>
</protein>
<dbReference type="Proteomes" id="UP000198211">
    <property type="component" value="Unassembled WGS sequence"/>
</dbReference>
<evidence type="ECO:0000313" key="1">
    <source>
        <dbReference type="EMBL" id="OWZ11387.1"/>
    </source>
</evidence>
<gene>
    <name evidence="1" type="ORF">PHMEG_00015597</name>
</gene>
<keyword evidence="2" id="KW-1185">Reference proteome</keyword>
<dbReference type="EMBL" id="NBNE01002138">
    <property type="protein sequence ID" value="OWZ11387.1"/>
    <property type="molecule type" value="Genomic_DNA"/>
</dbReference>
<evidence type="ECO:0000313" key="2">
    <source>
        <dbReference type="Proteomes" id="UP000198211"/>
    </source>
</evidence>
<evidence type="ECO:0008006" key="3">
    <source>
        <dbReference type="Google" id="ProtNLM"/>
    </source>
</evidence>